<accession>A0A813XL69</accession>
<dbReference type="Proteomes" id="UP000663891">
    <property type="component" value="Unassembled WGS sequence"/>
</dbReference>
<dbReference type="EMBL" id="CAJOAZ010000796">
    <property type="protein sequence ID" value="CAF3714691.1"/>
    <property type="molecule type" value="Genomic_DNA"/>
</dbReference>
<name>A0A813XL69_9BILA</name>
<dbReference type="EMBL" id="CAJNON010000064">
    <property type="protein sequence ID" value="CAF0900209.1"/>
    <property type="molecule type" value="Genomic_DNA"/>
</dbReference>
<dbReference type="AlphaFoldDB" id="A0A813XL69"/>
<dbReference type="EMBL" id="CAJNOI010000015">
    <property type="protein sequence ID" value="CAF0807626.1"/>
    <property type="molecule type" value="Genomic_DNA"/>
</dbReference>
<dbReference type="Proteomes" id="UP000663877">
    <property type="component" value="Unassembled WGS sequence"/>
</dbReference>
<evidence type="ECO:0000313" key="7">
    <source>
        <dbReference type="EMBL" id="CAF1628300.1"/>
    </source>
</evidence>
<dbReference type="EMBL" id="CAJNOG010000087">
    <property type="protein sequence ID" value="CAF0919425.1"/>
    <property type="molecule type" value="Genomic_DNA"/>
</dbReference>
<dbReference type="EMBL" id="CAJNOM010000052">
    <property type="protein sequence ID" value="CAF0927449.1"/>
    <property type="molecule type" value="Genomic_DNA"/>
</dbReference>
<gene>
    <name evidence="6" type="ORF">BJG266_LOCUS39990</name>
    <name evidence="1" type="ORF">BJG266_LOCUS5550</name>
    <name evidence="2" type="ORF">IZO911_LOCUS10524</name>
    <name evidence="4" type="ORF">JYZ213_LOCUS11526</name>
    <name evidence="9" type="ORF">KXQ929_LOCUS3894</name>
    <name evidence="8" type="ORF">OKA104_LOCUS1687</name>
    <name evidence="10" type="ORF">OXD698_LOCUS13212</name>
    <name evidence="5" type="ORF">QVE165_LOCUS10900</name>
    <name evidence="7" type="ORF">QVE165_LOCUS56873</name>
    <name evidence="3" type="ORF">VCS650_LOCUS9262</name>
</gene>
<protein>
    <submittedName>
        <fullName evidence="2">Uncharacterized protein</fullName>
    </submittedName>
</protein>
<evidence type="ECO:0000313" key="11">
    <source>
        <dbReference type="Proteomes" id="UP000663832"/>
    </source>
</evidence>
<dbReference type="Proteomes" id="UP000663832">
    <property type="component" value="Unassembled WGS sequence"/>
</dbReference>
<dbReference type="EMBL" id="CAJOBB010000129">
    <property type="protein sequence ID" value="CAF3576382.1"/>
    <property type="molecule type" value="Genomic_DNA"/>
</dbReference>
<reference evidence="2" key="1">
    <citation type="submission" date="2021-02" db="EMBL/GenBank/DDBJ databases">
        <authorList>
            <person name="Nowell W R."/>
        </authorList>
    </citation>
    <scope>NUCLEOTIDE SEQUENCE</scope>
</reference>
<dbReference type="Proteomes" id="UP000663881">
    <property type="component" value="Unassembled WGS sequence"/>
</dbReference>
<dbReference type="Proteomes" id="UP000663860">
    <property type="component" value="Unassembled WGS sequence"/>
</dbReference>
<evidence type="ECO:0000313" key="5">
    <source>
        <dbReference type="EMBL" id="CAF0927449.1"/>
    </source>
</evidence>
<dbReference type="EMBL" id="CAJNOE010000077">
    <property type="protein sequence ID" value="CAF0868504.1"/>
    <property type="molecule type" value="Genomic_DNA"/>
</dbReference>
<dbReference type="Proteomes" id="UP000663844">
    <property type="component" value="Unassembled WGS sequence"/>
</dbReference>
<dbReference type="EMBL" id="CAJNOI010001846">
    <property type="protein sequence ID" value="CAF1442822.1"/>
    <property type="molecule type" value="Genomic_DNA"/>
</dbReference>
<keyword evidence="11" id="KW-1185">Reference proteome</keyword>
<evidence type="ECO:0000313" key="3">
    <source>
        <dbReference type="EMBL" id="CAF0900209.1"/>
    </source>
</evidence>
<evidence type="ECO:0000313" key="9">
    <source>
        <dbReference type="EMBL" id="CAF3576382.1"/>
    </source>
</evidence>
<evidence type="ECO:0000313" key="8">
    <source>
        <dbReference type="EMBL" id="CAF3504504.1"/>
    </source>
</evidence>
<comment type="caution">
    <text evidence="2">The sequence shown here is derived from an EMBL/GenBank/DDBJ whole genome shotgun (WGS) entry which is preliminary data.</text>
</comment>
<evidence type="ECO:0000313" key="6">
    <source>
        <dbReference type="EMBL" id="CAF1442822.1"/>
    </source>
</evidence>
<evidence type="ECO:0000313" key="10">
    <source>
        <dbReference type="EMBL" id="CAF3714691.1"/>
    </source>
</evidence>
<proteinExistence type="predicted"/>
<evidence type="ECO:0000313" key="2">
    <source>
        <dbReference type="EMBL" id="CAF0868504.1"/>
    </source>
</evidence>
<sequence>MSELKRLFGSLENAELAHHAQIDEEHSLILNQLHALSAHSHMVKHKYLTTMKDTFAANLARYRDEDLRVRSTNLIKEKTIQVKWPITDNNEKQNENLLLLQQLKNFDTENNIPPALIINNNQAHLIDNFQLIKQRYSSLADFNLSRDGKQLQITFKPHNVFVVLETIHNGRNGESWKIIDSMPGLPSFTQLNTMIRQSNSLTAEHLCLIRACLLKQQEMNK</sequence>
<dbReference type="EMBL" id="CAJOAY010000042">
    <property type="protein sequence ID" value="CAF3504504.1"/>
    <property type="molecule type" value="Genomic_DNA"/>
</dbReference>
<organism evidence="2 12">
    <name type="scientific">Adineta steineri</name>
    <dbReference type="NCBI Taxonomy" id="433720"/>
    <lineage>
        <taxon>Eukaryota</taxon>
        <taxon>Metazoa</taxon>
        <taxon>Spiralia</taxon>
        <taxon>Gnathifera</taxon>
        <taxon>Rotifera</taxon>
        <taxon>Eurotatoria</taxon>
        <taxon>Bdelloidea</taxon>
        <taxon>Adinetida</taxon>
        <taxon>Adinetidae</taxon>
        <taxon>Adineta</taxon>
    </lineage>
</organism>
<dbReference type="OrthoDB" id="10012643at2759"/>
<evidence type="ECO:0000313" key="4">
    <source>
        <dbReference type="EMBL" id="CAF0919425.1"/>
    </source>
</evidence>
<evidence type="ECO:0000313" key="1">
    <source>
        <dbReference type="EMBL" id="CAF0807626.1"/>
    </source>
</evidence>
<dbReference type="Proteomes" id="UP000663845">
    <property type="component" value="Unassembled WGS sequence"/>
</dbReference>
<dbReference type="EMBL" id="CAJNOM010002175">
    <property type="protein sequence ID" value="CAF1628300.1"/>
    <property type="molecule type" value="Genomic_DNA"/>
</dbReference>
<evidence type="ECO:0000313" key="12">
    <source>
        <dbReference type="Proteomes" id="UP000663860"/>
    </source>
</evidence>
<dbReference type="Proteomes" id="UP000663868">
    <property type="component" value="Unassembled WGS sequence"/>
</dbReference>